<dbReference type="EMBL" id="BTPE01000002">
    <property type="protein sequence ID" value="GMQ32374.1"/>
    <property type="molecule type" value="Genomic_DNA"/>
</dbReference>
<gene>
    <name evidence="9" type="ORF">Ataiwa_06460</name>
</gene>
<accession>A0ABQ6PWN4</accession>
<evidence type="ECO:0000256" key="7">
    <source>
        <dbReference type="ARBA" id="ARBA00023136"/>
    </source>
</evidence>
<feature type="transmembrane region" description="Helical" evidence="8">
    <location>
        <begin position="27"/>
        <end position="47"/>
    </location>
</feature>
<comment type="similarity">
    <text evidence="2">Belongs to the autoinducer-2 exporter (AI-2E) (TC 2.A.86) family.</text>
</comment>
<keyword evidence="5 8" id="KW-0812">Transmembrane</keyword>
<dbReference type="Pfam" id="PF01594">
    <property type="entry name" value="AI-2E_transport"/>
    <property type="match status" value="1"/>
</dbReference>
<evidence type="ECO:0000256" key="5">
    <source>
        <dbReference type="ARBA" id="ARBA00022692"/>
    </source>
</evidence>
<feature type="transmembrane region" description="Helical" evidence="8">
    <location>
        <begin position="59"/>
        <end position="78"/>
    </location>
</feature>
<sequence>MRNLQAVAYILIIVVFGALLMKEGSFILVPLVWGIFFAFALNPMAVWFEKKAIPRGMSIALSILLVSLVVLGVFYLLLNQMIGLIREIPEIGENLQLKIEQYSDEISLILGEGFTDPDHKSEFWSILKPENFNQTLFTTGKSLTLAGIIPLYIFLLLYYKDFFAEFLVRISKEKKEEVMAWIRDSGIVIQSYLIGMIRVTIIVAILSGIFFFLIGVKYFLLFAAFIAIMNLIPYVGVVVSSFFAILYVFLTSDTLFYPLITFFVLWGIQLFENNIITPLVVGAKVQVNALAVILAILLGGWLWGVSGMVLFIPLVGVLKITLSRSEQLRPFAYLLGDEIPVTEESENFVKILSRKLRRQK</sequence>
<feature type="transmembrane region" description="Helical" evidence="8">
    <location>
        <begin position="255"/>
        <end position="271"/>
    </location>
</feature>
<evidence type="ECO:0000256" key="6">
    <source>
        <dbReference type="ARBA" id="ARBA00022989"/>
    </source>
</evidence>
<feature type="transmembrane region" description="Helical" evidence="8">
    <location>
        <begin position="291"/>
        <end position="318"/>
    </location>
</feature>
<dbReference type="Proteomes" id="UP001307705">
    <property type="component" value="Unassembled WGS sequence"/>
</dbReference>
<evidence type="ECO:0000256" key="2">
    <source>
        <dbReference type="ARBA" id="ARBA00009773"/>
    </source>
</evidence>
<evidence type="ECO:0000256" key="1">
    <source>
        <dbReference type="ARBA" id="ARBA00004651"/>
    </source>
</evidence>
<dbReference type="PANTHER" id="PTHR21716:SF53">
    <property type="entry name" value="PERMEASE PERM-RELATED"/>
    <property type="match status" value="1"/>
</dbReference>
<evidence type="ECO:0000313" key="10">
    <source>
        <dbReference type="Proteomes" id="UP001307705"/>
    </source>
</evidence>
<evidence type="ECO:0000313" key="9">
    <source>
        <dbReference type="EMBL" id="GMQ32374.1"/>
    </source>
</evidence>
<feature type="transmembrane region" description="Helical" evidence="8">
    <location>
        <begin position="142"/>
        <end position="159"/>
    </location>
</feature>
<name>A0ABQ6PWN4_9BACT</name>
<organism evidence="9 10">
    <name type="scientific">Algoriphagus taiwanensis</name>
    <dbReference type="NCBI Taxonomy" id="1445656"/>
    <lineage>
        <taxon>Bacteria</taxon>
        <taxon>Pseudomonadati</taxon>
        <taxon>Bacteroidota</taxon>
        <taxon>Cytophagia</taxon>
        <taxon>Cytophagales</taxon>
        <taxon>Cyclobacteriaceae</taxon>
        <taxon>Algoriphagus</taxon>
    </lineage>
</organism>
<protein>
    <submittedName>
        <fullName evidence="9">AI-2E family transporter</fullName>
    </submittedName>
</protein>
<evidence type="ECO:0000256" key="8">
    <source>
        <dbReference type="SAM" id="Phobius"/>
    </source>
</evidence>
<dbReference type="RefSeq" id="WP_338227198.1">
    <property type="nucleotide sequence ID" value="NZ_BTPE01000002.1"/>
</dbReference>
<keyword evidence="4" id="KW-1003">Cell membrane</keyword>
<reference evidence="9 10" key="1">
    <citation type="submission" date="2023-08" db="EMBL/GenBank/DDBJ databases">
        <title>Draft genome sequence of Algoriphagus taiwanensis.</title>
        <authorList>
            <person name="Takatani N."/>
            <person name="Hosokawa M."/>
            <person name="Sawabe T."/>
        </authorList>
    </citation>
    <scope>NUCLEOTIDE SEQUENCE [LARGE SCALE GENOMIC DNA]</scope>
    <source>
        <strain evidence="9 10">JCM 19755</strain>
    </source>
</reference>
<feature type="transmembrane region" description="Helical" evidence="8">
    <location>
        <begin position="192"/>
        <end position="214"/>
    </location>
</feature>
<feature type="transmembrane region" description="Helical" evidence="8">
    <location>
        <begin position="220"/>
        <end position="248"/>
    </location>
</feature>
<evidence type="ECO:0000256" key="3">
    <source>
        <dbReference type="ARBA" id="ARBA00022448"/>
    </source>
</evidence>
<keyword evidence="3" id="KW-0813">Transport</keyword>
<keyword evidence="7 8" id="KW-0472">Membrane</keyword>
<comment type="caution">
    <text evidence="9">The sequence shown here is derived from an EMBL/GenBank/DDBJ whole genome shotgun (WGS) entry which is preliminary data.</text>
</comment>
<dbReference type="InterPro" id="IPR002549">
    <property type="entry name" value="AI-2E-like"/>
</dbReference>
<keyword evidence="6 8" id="KW-1133">Transmembrane helix</keyword>
<dbReference type="PANTHER" id="PTHR21716">
    <property type="entry name" value="TRANSMEMBRANE PROTEIN"/>
    <property type="match status" value="1"/>
</dbReference>
<comment type="subcellular location">
    <subcellularLocation>
        <location evidence="1">Cell membrane</location>
        <topology evidence="1">Multi-pass membrane protein</topology>
    </subcellularLocation>
</comment>
<proteinExistence type="inferred from homology"/>
<evidence type="ECO:0000256" key="4">
    <source>
        <dbReference type="ARBA" id="ARBA00022475"/>
    </source>
</evidence>
<keyword evidence="10" id="KW-1185">Reference proteome</keyword>